<organism evidence="1 2">
    <name type="scientific">Nonomuraea jiangxiensis</name>
    <dbReference type="NCBI Taxonomy" id="633440"/>
    <lineage>
        <taxon>Bacteria</taxon>
        <taxon>Bacillati</taxon>
        <taxon>Actinomycetota</taxon>
        <taxon>Actinomycetes</taxon>
        <taxon>Streptosporangiales</taxon>
        <taxon>Streptosporangiaceae</taxon>
        <taxon>Nonomuraea</taxon>
    </lineage>
</organism>
<dbReference type="OrthoDB" id="3723482at2"/>
<reference evidence="1 2" key="1">
    <citation type="submission" date="2016-10" db="EMBL/GenBank/DDBJ databases">
        <authorList>
            <person name="de Groot N.N."/>
        </authorList>
    </citation>
    <scope>NUCLEOTIDE SEQUENCE [LARGE SCALE GENOMIC DNA]</scope>
    <source>
        <strain evidence="1 2">CGMCC 4.6533</strain>
    </source>
</reference>
<dbReference type="STRING" id="633440.SAMN05421869_112168"/>
<protein>
    <submittedName>
        <fullName evidence="1">Uncharacterized protein</fullName>
    </submittedName>
</protein>
<dbReference type="RefSeq" id="WP_090936531.1">
    <property type="nucleotide sequence ID" value="NZ_FNDJ01000012.1"/>
</dbReference>
<keyword evidence="2" id="KW-1185">Reference proteome</keyword>
<dbReference type="Proteomes" id="UP000199202">
    <property type="component" value="Unassembled WGS sequence"/>
</dbReference>
<dbReference type="EMBL" id="FNDJ01000012">
    <property type="protein sequence ID" value="SDJ77609.1"/>
    <property type="molecule type" value="Genomic_DNA"/>
</dbReference>
<dbReference type="InterPro" id="IPR010866">
    <property type="entry name" value="A-2_8-polyST"/>
</dbReference>
<name>A0A1G8WGY5_9ACTN</name>
<dbReference type="Pfam" id="PF07388">
    <property type="entry name" value="A-2_8-polyST"/>
    <property type="match status" value="1"/>
</dbReference>
<evidence type="ECO:0000313" key="1">
    <source>
        <dbReference type="EMBL" id="SDJ77609.1"/>
    </source>
</evidence>
<proteinExistence type="predicted"/>
<sequence>MKVFYASTLFGAMSLAAAIDDGRFGGGRRVLVVSNNAAIPEVSTPLDQAPGFAVLRSRFDEVLSWNELIAPLHPSDWRARVIEVPMMERLIRAHWRLDGVEELVLESIAVAPARTIAGLVRDCPITVYSDGLMSYGPTRDPLPAEIFRRIGRLLHLDLVPGLTPLLLSEYGVAPAVLPEERFLSIVHEVATTAPEMPTGPAVILGQYLSALEIVTPEEEAELHETMLKALVARGYRDIVFKPHPAAGRRHAQLLRAAAGPLGVRLSVAGDNVPAEVCFAALRPELVVGCFSTGLVTAQRYFGLQVASYGTEMVLDRLTPYENSNRIPVTIVDALLPRMSADGTIEQPPAVDLPRLVRAVGYCMQADSYPDLRPESIEFDRRYFKRKRLEVLGLTGAGVGKPSTFTKIRRKIRSAI</sequence>
<accession>A0A1G8WGY5</accession>
<gene>
    <name evidence="1" type="ORF">SAMN05421869_112168</name>
</gene>
<evidence type="ECO:0000313" key="2">
    <source>
        <dbReference type="Proteomes" id="UP000199202"/>
    </source>
</evidence>
<dbReference type="AlphaFoldDB" id="A0A1G8WGY5"/>